<organism evidence="1 2">
    <name type="scientific">Rotaria socialis</name>
    <dbReference type="NCBI Taxonomy" id="392032"/>
    <lineage>
        <taxon>Eukaryota</taxon>
        <taxon>Metazoa</taxon>
        <taxon>Spiralia</taxon>
        <taxon>Gnathifera</taxon>
        <taxon>Rotifera</taxon>
        <taxon>Eurotatoria</taxon>
        <taxon>Bdelloidea</taxon>
        <taxon>Philodinida</taxon>
        <taxon>Philodinidae</taxon>
        <taxon>Rotaria</taxon>
    </lineage>
</organism>
<protein>
    <submittedName>
        <fullName evidence="1">Uncharacterized protein</fullName>
    </submittedName>
</protein>
<evidence type="ECO:0000313" key="1">
    <source>
        <dbReference type="EMBL" id="CAF3712296.1"/>
    </source>
</evidence>
<accession>A0A818VFZ1</accession>
<comment type="caution">
    <text evidence="1">The sequence shown here is derived from an EMBL/GenBank/DDBJ whole genome shotgun (WGS) entry which is preliminary data.</text>
</comment>
<sequence length="76" mass="8616">MASTFLKTTLKFKRNTEPTLKGLARNHSVRMNKLRLTGLFSTVDHIKATNETTTTTTTTRAKPFKTDQIIRKTCTT</sequence>
<dbReference type="EMBL" id="CAJNYV010004987">
    <property type="protein sequence ID" value="CAF3712296.1"/>
    <property type="molecule type" value="Genomic_DNA"/>
</dbReference>
<evidence type="ECO:0000313" key="2">
    <source>
        <dbReference type="Proteomes" id="UP000663865"/>
    </source>
</evidence>
<dbReference type="Proteomes" id="UP000663865">
    <property type="component" value="Unassembled WGS sequence"/>
</dbReference>
<gene>
    <name evidence="1" type="ORF">KIK155_LOCUS27405</name>
</gene>
<dbReference type="AlphaFoldDB" id="A0A818VFZ1"/>
<proteinExistence type="predicted"/>
<reference evidence="1" key="1">
    <citation type="submission" date="2021-02" db="EMBL/GenBank/DDBJ databases">
        <authorList>
            <person name="Nowell W R."/>
        </authorList>
    </citation>
    <scope>NUCLEOTIDE SEQUENCE</scope>
</reference>
<name>A0A818VFZ1_9BILA</name>